<dbReference type="Proteomes" id="UP000176424">
    <property type="component" value="Unassembled WGS sequence"/>
</dbReference>
<dbReference type="InterPro" id="IPR029063">
    <property type="entry name" value="SAM-dependent_MTases_sf"/>
</dbReference>
<dbReference type="Pfam" id="PF08241">
    <property type="entry name" value="Methyltransf_11"/>
    <property type="match status" value="1"/>
</dbReference>
<dbReference type="InterPro" id="IPR013216">
    <property type="entry name" value="Methyltransf_11"/>
</dbReference>
<evidence type="ECO:0000256" key="2">
    <source>
        <dbReference type="ARBA" id="ARBA00022603"/>
    </source>
</evidence>
<dbReference type="PANTHER" id="PTHR44942">
    <property type="entry name" value="METHYLTRANSF_11 DOMAIN-CONTAINING PROTEIN"/>
    <property type="match status" value="1"/>
</dbReference>
<sequence>MPAHYDDPNYSYLQYWQDRNYEHLSEVFAIQKLLGNLKVGTAVDIGGGYGRLIPTLYPFAKRLTLVEPSAKQRRIAKSQLSQIKNLTIASGTAQKTHLPDSSQDLITLVRVMHHLPDPQVALSELNRILKPHGLIILEFANSYNFKARIASLITGRPILPIPIEKRSLINIKRQTIPFVNHHPQTIQKLLRKSGFVVKSQLSVSNFRSPLIKRFVPLPILLFLEKKLQSPLGNLYFGPSIFLLLDKQTNP</sequence>
<proteinExistence type="inferred from homology"/>
<reference evidence="5 6" key="1">
    <citation type="journal article" date="2016" name="Nat. Commun.">
        <title>Thousands of microbial genomes shed light on interconnected biogeochemical processes in an aquifer system.</title>
        <authorList>
            <person name="Anantharaman K."/>
            <person name="Brown C.T."/>
            <person name="Hug L.A."/>
            <person name="Sharon I."/>
            <person name="Castelle C.J."/>
            <person name="Probst A.J."/>
            <person name="Thomas B.C."/>
            <person name="Singh A."/>
            <person name="Wilkins M.J."/>
            <person name="Karaoz U."/>
            <person name="Brodie E.L."/>
            <person name="Williams K.H."/>
            <person name="Hubbard S.S."/>
            <person name="Banfield J.F."/>
        </authorList>
    </citation>
    <scope>NUCLEOTIDE SEQUENCE [LARGE SCALE GENOMIC DNA]</scope>
</reference>
<dbReference type="STRING" id="1797263.A2397_04815"/>
<evidence type="ECO:0000313" key="5">
    <source>
        <dbReference type="EMBL" id="OGD10039.1"/>
    </source>
</evidence>
<organism evidence="5 6">
    <name type="scientific">Candidatus Amesbacteria bacterium RIFOXYB1_FULL_44_23</name>
    <dbReference type="NCBI Taxonomy" id="1797263"/>
    <lineage>
        <taxon>Bacteria</taxon>
        <taxon>Candidatus Amesiibacteriota</taxon>
    </lineage>
</organism>
<accession>A0A1F4ZUD1</accession>
<comment type="similarity">
    <text evidence="1">Belongs to the methyltransferase superfamily.</text>
</comment>
<evidence type="ECO:0000313" key="6">
    <source>
        <dbReference type="Proteomes" id="UP000176424"/>
    </source>
</evidence>
<evidence type="ECO:0000256" key="1">
    <source>
        <dbReference type="ARBA" id="ARBA00008361"/>
    </source>
</evidence>
<dbReference type="SUPFAM" id="SSF53335">
    <property type="entry name" value="S-adenosyl-L-methionine-dependent methyltransferases"/>
    <property type="match status" value="1"/>
</dbReference>
<gene>
    <name evidence="5" type="ORF">A2397_04815</name>
</gene>
<comment type="caution">
    <text evidence="5">The sequence shown here is derived from an EMBL/GenBank/DDBJ whole genome shotgun (WGS) entry which is preliminary data.</text>
</comment>
<dbReference type="AlphaFoldDB" id="A0A1F4ZUD1"/>
<feature type="domain" description="Methyltransferase type 11" evidence="4">
    <location>
        <begin position="43"/>
        <end position="137"/>
    </location>
</feature>
<dbReference type="Gene3D" id="3.40.50.150">
    <property type="entry name" value="Vaccinia Virus protein VP39"/>
    <property type="match status" value="1"/>
</dbReference>
<dbReference type="PANTHER" id="PTHR44942:SF4">
    <property type="entry name" value="METHYLTRANSFERASE TYPE 11 DOMAIN-CONTAINING PROTEIN"/>
    <property type="match status" value="1"/>
</dbReference>
<dbReference type="GO" id="GO:0032259">
    <property type="term" value="P:methylation"/>
    <property type="evidence" value="ECO:0007669"/>
    <property type="project" value="UniProtKB-KW"/>
</dbReference>
<dbReference type="GO" id="GO:0008757">
    <property type="term" value="F:S-adenosylmethionine-dependent methyltransferase activity"/>
    <property type="evidence" value="ECO:0007669"/>
    <property type="project" value="InterPro"/>
</dbReference>
<dbReference type="InterPro" id="IPR051052">
    <property type="entry name" value="Diverse_substrate_MTase"/>
</dbReference>
<evidence type="ECO:0000256" key="3">
    <source>
        <dbReference type="ARBA" id="ARBA00022679"/>
    </source>
</evidence>
<evidence type="ECO:0000259" key="4">
    <source>
        <dbReference type="Pfam" id="PF08241"/>
    </source>
</evidence>
<keyword evidence="2" id="KW-0489">Methyltransferase</keyword>
<keyword evidence="3" id="KW-0808">Transferase</keyword>
<protein>
    <recommendedName>
        <fullName evidence="4">Methyltransferase type 11 domain-containing protein</fullName>
    </recommendedName>
</protein>
<name>A0A1F4ZUD1_9BACT</name>
<dbReference type="EMBL" id="MEXR01000015">
    <property type="protein sequence ID" value="OGD10039.1"/>
    <property type="molecule type" value="Genomic_DNA"/>
</dbReference>
<dbReference type="CDD" id="cd02440">
    <property type="entry name" value="AdoMet_MTases"/>
    <property type="match status" value="1"/>
</dbReference>